<keyword evidence="5" id="KW-0732">Signal</keyword>
<evidence type="ECO:0000256" key="4">
    <source>
        <dbReference type="SAM" id="Phobius"/>
    </source>
</evidence>
<evidence type="ECO:0000256" key="5">
    <source>
        <dbReference type="SAM" id="SignalP"/>
    </source>
</evidence>
<dbReference type="Proteomes" id="UP001141327">
    <property type="component" value="Unassembled WGS sequence"/>
</dbReference>
<evidence type="ECO:0000256" key="1">
    <source>
        <dbReference type="ARBA" id="ARBA00004370"/>
    </source>
</evidence>
<keyword evidence="3" id="KW-0325">Glycoprotein</keyword>
<name>A0ABQ8UX15_9EUKA</name>
<feature type="chain" id="PRO_5045947890" description="PSI domain-containing protein" evidence="5">
    <location>
        <begin position="25"/>
        <end position="249"/>
    </location>
</feature>
<evidence type="ECO:0000313" key="6">
    <source>
        <dbReference type="EMBL" id="KAJ4462661.1"/>
    </source>
</evidence>
<keyword evidence="4" id="KW-0812">Transmembrane</keyword>
<feature type="transmembrane region" description="Helical" evidence="4">
    <location>
        <begin position="134"/>
        <end position="158"/>
    </location>
</feature>
<reference evidence="6" key="1">
    <citation type="journal article" date="2022" name="bioRxiv">
        <title>Genomics of Preaxostyla Flagellates Illuminates Evolutionary Transitions and the Path Towards Mitochondrial Loss.</title>
        <authorList>
            <person name="Novak L.V.F."/>
            <person name="Treitli S.C."/>
            <person name="Pyrih J."/>
            <person name="Halakuc P."/>
            <person name="Pipaliya S.V."/>
            <person name="Vacek V."/>
            <person name="Brzon O."/>
            <person name="Soukal P."/>
            <person name="Eme L."/>
            <person name="Dacks J.B."/>
            <person name="Karnkowska A."/>
            <person name="Elias M."/>
            <person name="Hampl V."/>
        </authorList>
    </citation>
    <scope>NUCLEOTIDE SEQUENCE</scope>
    <source>
        <strain evidence="6">RCP-MX</strain>
    </source>
</reference>
<proteinExistence type="predicted"/>
<dbReference type="InterPro" id="IPR002165">
    <property type="entry name" value="Plexin_repeat"/>
</dbReference>
<sequence>MQHHDIHGIRGILLFLLLSSTVNASSCEGLTTFDSCRATIGCGWCAATMMCHSGSLQGPADSICATWFFDEDVQHTTVCHSMIDCSSCLAVEGCGWCSMTGTCLPGNASGPSQASCKAEAWSSFGSQGTCHVNLTIGIVSGTSFLGLAFVAFLVAMVYRAADRRRSARSSSQGNIQPVDSPLSPEEFALEQITSRVQIQIPEILLDSPPPYYVALEMTGVPDPPAPPVLGVEKLEVERPQEPELEPTLE</sequence>
<dbReference type="Pfam" id="PF01437">
    <property type="entry name" value="PSI"/>
    <property type="match status" value="1"/>
</dbReference>
<protein>
    <recommendedName>
        <fullName evidence="8">PSI domain-containing protein</fullName>
    </recommendedName>
</protein>
<accession>A0ABQ8UX15</accession>
<keyword evidence="2 4" id="KW-0472">Membrane</keyword>
<comment type="subcellular location">
    <subcellularLocation>
        <location evidence="1">Membrane</location>
    </subcellularLocation>
</comment>
<evidence type="ECO:0000313" key="7">
    <source>
        <dbReference type="Proteomes" id="UP001141327"/>
    </source>
</evidence>
<comment type="caution">
    <text evidence="6">The sequence shown here is derived from an EMBL/GenBank/DDBJ whole genome shotgun (WGS) entry which is preliminary data.</text>
</comment>
<dbReference type="EMBL" id="JAPMOS010000002">
    <property type="protein sequence ID" value="KAJ4462661.1"/>
    <property type="molecule type" value="Genomic_DNA"/>
</dbReference>
<gene>
    <name evidence="6" type="ORF">PAPYR_664</name>
</gene>
<evidence type="ECO:0008006" key="8">
    <source>
        <dbReference type="Google" id="ProtNLM"/>
    </source>
</evidence>
<evidence type="ECO:0000256" key="2">
    <source>
        <dbReference type="ARBA" id="ARBA00023136"/>
    </source>
</evidence>
<evidence type="ECO:0000256" key="3">
    <source>
        <dbReference type="ARBA" id="ARBA00023180"/>
    </source>
</evidence>
<keyword evidence="4" id="KW-1133">Transmembrane helix</keyword>
<organism evidence="6 7">
    <name type="scientific">Paratrimastix pyriformis</name>
    <dbReference type="NCBI Taxonomy" id="342808"/>
    <lineage>
        <taxon>Eukaryota</taxon>
        <taxon>Metamonada</taxon>
        <taxon>Preaxostyla</taxon>
        <taxon>Paratrimastigidae</taxon>
        <taxon>Paratrimastix</taxon>
    </lineage>
</organism>
<keyword evidence="7" id="KW-1185">Reference proteome</keyword>
<feature type="signal peptide" evidence="5">
    <location>
        <begin position="1"/>
        <end position="24"/>
    </location>
</feature>